<proteinExistence type="predicted"/>
<dbReference type="GO" id="GO:0005524">
    <property type="term" value="F:ATP binding"/>
    <property type="evidence" value="ECO:0007669"/>
    <property type="project" value="UniProtKB-KW"/>
</dbReference>
<keyword evidence="3 5" id="KW-0067">ATP-binding</keyword>
<dbReference type="Gene3D" id="3.40.50.300">
    <property type="entry name" value="P-loop containing nucleotide triphosphate hydrolases"/>
    <property type="match status" value="1"/>
</dbReference>
<dbReference type="InterPro" id="IPR003439">
    <property type="entry name" value="ABC_transporter-like_ATP-bd"/>
</dbReference>
<dbReference type="PANTHER" id="PTHR42939">
    <property type="entry name" value="ABC TRANSPORTER ATP-BINDING PROTEIN ALBC-RELATED"/>
    <property type="match status" value="1"/>
</dbReference>
<dbReference type="EMBL" id="BLLG01000004">
    <property type="protein sequence ID" value="GFH35723.1"/>
    <property type="molecule type" value="Genomic_DNA"/>
</dbReference>
<dbReference type="AlphaFoldDB" id="A0A6A0ATQ2"/>
<dbReference type="RefSeq" id="WP_254076633.1">
    <property type="nucleotide sequence ID" value="NZ_BLLG01000004.1"/>
</dbReference>
<comment type="caution">
    <text evidence="5">The sequence shown here is derived from an EMBL/GenBank/DDBJ whole genome shotgun (WGS) entry which is preliminary data.</text>
</comment>
<keyword evidence="6" id="KW-1185">Reference proteome</keyword>
<gene>
    <name evidence="5" type="ORF">SCWH03_19450</name>
</gene>
<feature type="domain" description="ABC transporter" evidence="4">
    <location>
        <begin position="2"/>
        <end position="221"/>
    </location>
</feature>
<evidence type="ECO:0000259" key="4">
    <source>
        <dbReference type="PROSITE" id="PS50893"/>
    </source>
</evidence>
<evidence type="ECO:0000256" key="2">
    <source>
        <dbReference type="ARBA" id="ARBA00022741"/>
    </source>
</evidence>
<evidence type="ECO:0000256" key="1">
    <source>
        <dbReference type="ARBA" id="ARBA00022448"/>
    </source>
</evidence>
<dbReference type="InterPro" id="IPR051782">
    <property type="entry name" value="ABC_Transporter_VariousFunc"/>
</dbReference>
<accession>A0A6A0ATQ2</accession>
<keyword evidence="1" id="KW-0813">Transport</keyword>
<dbReference type="SUPFAM" id="SSF52540">
    <property type="entry name" value="P-loop containing nucleoside triphosphate hydrolases"/>
    <property type="match status" value="1"/>
</dbReference>
<name>A0A6A0ATQ2_9ACTN</name>
<dbReference type="InterPro" id="IPR003593">
    <property type="entry name" value="AAA+_ATPase"/>
</dbReference>
<dbReference type="CDD" id="cd03230">
    <property type="entry name" value="ABC_DR_subfamily_A"/>
    <property type="match status" value="1"/>
</dbReference>
<sequence length="225" mass="24971">MISIRNLTKSYGGHTVLNRVSAEFRAGRVSYLLGPNGAGKTTLFKCLAGLETHTGTVEFDGRPLADVREHVFPVFDDCALYPHLSGFENLHFLLGRKTLWEDVRTVADGVLDRATLRKPARALSYGQRKKLYTVGLLLARPSYVVLDELANGLDYDSLQWLRASLAQLKQDSVVVASGHQFDFYDRVADDVFAVSENGLSKLDFNHAAGDRLEDAYLAHHAHGPR</sequence>
<dbReference type="Pfam" id="PF00005">
    <property type="entry name" value="ABC_tran"/>
    <property type="match status" value="1"/>
</dbReference>
<evidence type="ECO:0000313" key="6">
    <source>
        <dbReference type="Proteomes" id="UP000484988"/>
    </source>
</evidence>
<evidence type="ECO:0000313" key="5">
    <source>
        <dbReference type="EMBL" id="GFH35723.1"/>
    </source>
</evidence>
<evidence type="ECO:0000256" key="3">
    <source>
        <dbReference type="ARBA" id="ARBA00022840"/>
    </source>
</evidence>
<organism evidence="5 6">
    <name type="scientific">Streptomyces pacificus</name>
    <dbReference type="NCBI Taxonomy" id="2705029"/>
    <lineage>
        <taxon>Bacteria</taxon>
        <taxon>Bacillati</taxon>
        <taxon>Actinomycetota</taxon>
        <taxon>Actinomycetes</taxon>
        <taxon>Kitasatosporales</taxon>
        <taxon>Streptomycetaceae</taxon>
        <taxon>Streptomyces</taxon>
    </lineage>
</organism>
<reference evidence="5 6" key="1">
    <citation type="submission" date="2020-02" db="EMBL/GenBank/DDBJ databases">
        <title>Whole Genome Shotgun Sequence of Streptomyces sp. strain CWH03.</title>
        <authorList>
            <person name="Dohra H."/>
            <person name="Kodani S."/>
            <person name="Yamamura H."/>
        </authorList>
    </citation>
    <scope>NUCLEOTIDE SEQUENCE [LARGE SCALE GENOMIC DNA]</scope>
    <source>
        <strain evidence="5 6">CWH03</strain>
    </source>
</reference>
<dbReference type="PROSITE" id="PS50893">
    <property type="entry name" value="ABC_TRANSPORTER_2"/>
    <property type="match status" value="1"/>
</dbReference>
<protein>
    <submittedName>
        <fullName evidence="5">ABC transporter ATP-binding protein</fullName>
    </submittedName>
</protein>
<dbReference type="GO" id="GO:0016887">
    <property type="term" value="F:ATP hydrolysis activity"/>
    <property type="evidence" value="ECO:0007669"/>
    <property type="project" value="InterPro"/>
</dbReference>
<dbReference type="Proteomes" id="UP000484988">
    <property type="component" value="Unassembled WGS sequence"/>
</dbReference>
<keyword evidence="2" id="KW-0547">Nucleotide-binding</keyword>
<dbReference type="InterPro" id="IPR027417">
    <property type="entry name" value="P-loop_NTPase"/>
</dbReference>
<dbReference type="PANTHER" id="PTHR42939:SF1">
    <property type="entry name" value="ABC TRANSPORTER ATP-BINDING PROTEIN ALBC-RELATED"/>
    <property type="match status" value="1"/>
</dbReference>
<dbReference type="SMART" id="SM00382">
    <property type="entry name" value="AAA"/>
    <property type="match status" value="1"/>
</dbReference>